<proteinExistence type="predicted"/>
<comment type="caution">
    <text evidence="2">The sequence shown here is derived from an EMBL/GenBank/DDBJ whole genome shotgun (WGS) entry which is preliminary data.</text>
</comment>
<dbReference type="EMBL" id="BMAT01001485">
    <property type="protein sequence ID" value="GFR86607.1"/>
    <property type="molecule type" value="Genomic_DNA"/>
</dbReference>
<feature type="non-terminal residue" evidence="2">
    <location>
        <position position="1"/>
    </location>
</feature>
<sequence>EAHEDTVETKGGNTEDSTPGVKRRGRPRKHYSNTPDSDADNEMQASSYNEAHEDTVETKGGNTEDSTPGVKRRGRPRKHYSNTPDSDADNNIQKLSKNEEDSAQEEVPLISSGKRRRLQNSKYVEKDSERDRMSAAGSPKRPQADRRKGRPQRSSTREKKVAR</sequence>
<accession>A0AAV4GLF5</accession>
<dbReference type="AlphaFoldDB" id="A0AAV4GLF5"/>
<gene>
    <name evidence="2" type="ORF">ElyMa_000724600</name>
</gene>
<keyword evidence="3" id="KW-1185">Reference proteome</keyword>
<evidence type="ECO:0000313" key="2">
    <source>
        <dbReference type="EMBL" id="GFR86607.1"/>
    </source>
</evidence>
<feature type="compositionally biased region" description="Basic residues" evidence="1">
    <location>
        <begin position="70"/>
        <end position="80"/>
    </location>
</feature>
<protein>
    <submittedName>
        <fullName evidence="2">Uncharacterized protein</fullName>
    </submittedName>
</protein>
<reference evidence="2 3" key="1">
    <citation type="journal article" date="2021" name="Elife">
        <title>Chloroplast acquisition without the gene transfer in kleptoplastic sea slugs, Plakobranchus ocellatus.</title>
        <authorList>
            <person name="Maeda T."/>
            <person name="Takahashi S."/>
            <person name="Yoshida T."/>
            <person name="Shimamura S."/>
            <person name="Takaki Y."/>
            <person name="Nagai Y."/>
            <person name="Toyoda A."/>
            <person name="Suzuki Y."/>
            <person name="Arimoto A."/>
            <person name="Ishii H."/>
            <person name="Satoh N."/>
            <person name="Nishiyama T."/>
            <person name="Hasebe M."/>
            <person name="Maruyama T."/>
            <person name="Minagawa J."/>
            <person name="Obokata J."/>
            <person name="Shigenobu S."/>
        </authorList>
    </citation>
    <scope>NUCLEOTIDE SEQUENCE [LARGE SCALE GENOMIC DNA]</scope>
</reference>
<feature type="region of interest" description="Disordered" evidence="1">
    <location>
        <begin position="1"/>
        <end position="163"/>
    </location>
</feature>
<feature type="compositionally biased region" description="Basic and acidic residues" evidence="1">
    <location>
        <begin position="123"/>
        <end position="133"/>
    </location>
</feature>
<feature type="compositionally biased region" description="Basic residues" evidence="1">
    <location>
        <begin position="21"/>
        <end position="31"/>
    </location>
</feature>
<evidence type="ECO:0000256" key="1">
    <source>
        <dbReference type="SAM" id="MobiDB-lite"/>
    </source>
</evidence>
<name>A0AAV4GLF5_9GAST</name>
<feature type="compositionally biased region" description="Polar residues" evidence="1">
    <location>
        <begin position="81"/>
        <end position="95"/>
    </location>
</feature>
<evidence type="ECO:0000313" key="3">
    <source>
        <dbReference type="Proteomes" id="UP000762676"/>
    </source>
</evidence>
<organism evidence="2 3">
    <name type="scientific">Elysia marginata</name>
    <dbReference type="NCBI Taxonomy" id="1093978"/>
    <lineage>
        <taxon>Eukaryota</taxon>
        <taxon>Metazoa</taxon>
        <taxon>Spiralia</taxon>
        <taxon>Lophotrochozoa</taxon>
        <taxon>Mollusca</taxon>
        <taxon>Gastropoda</taxon>
        <taxon>Heterobranchia</taxon>
        <taxon>Euthyneura</taxon>
        <taxon>Panpulmonata</taxon>
        <taxon>Sacoglossa</taxon>
        <taxon>Placobranchoidea</taxon>
        <taxon>Plakobranchidae</taxon>
        <taxon>Elysia</taxon>
    </lineage>
</organism>
<dbReference type="Proteomes" id="UP000762676">
    <property type="component" value="Unassembled WGS sequence"/>
</dbReference>